<protein>
    <submittedName>
        <fullName evidence="1">Uncharacterized protein</fullName>
    </submittedName>
</protein>
<proteinExistence type="predicted"/>
<keyword evidence="2" id="KW-1185">Reference proteome</keyword>
<dbReference type="Proteomes" id="UP001163223">
    <property type="component" value="Chromosome"/>
</dbReference>
<accession>A0ACD4NS57</accession>
<organism evidence="1 2">
    <name type="scientific">Antarcticirhabdus aurantiaca</name>
    <dbReference type="NCBI Taxonomy" id="2606717"/>
    <lineage>
        <taxon>Bacteria</taxon>
        <taxon>Pseudomonadati</taxon>
        <taxon>Pseudomonadota</taxon>
        <taxon>Alphaproteobacteria</taxon>
        <taxon>Hyphomicrobiales</taxon>
        <taxon>Aurantimonadaceae</taxon>
        <taxon>Antarcticirhabdus</taxon>
    </lineage>
</organism>
<reference evidence="1" key="1">
    <citation type="submission" date="2022-11" db="EMBL/GenBank/DDBJ databases">
        <title>beta-Carotene-producing bacterium, Jeongeuplla avenae sp. nov., alleviates the salt stress of Arabidopsis seedlings.</title>
        <authorList>
            <person name="Jiang L."/>
            <person name="Lee J."/>
        </authorList>
    </citation>
    <scope>NUCLEOTIDE SEQUENCE</scope>
    <source>
        <strain evidence="1">DY_R2A_6</strain>
    </source>
</reference>
<name>A0ACD4NS57_9HYPH</name>
<dbReference type="EMBL" id="CP113520">
    <property type="protein sequence ID" value="WAJ29602.1"/>
    <property type="molecule type" value="Genomic_DNA"/>
</dbReference>
<sequence length="85" mass="9452">MSGHRPILTPAETALLASIEDGFAPEDSVGRPLQSMTDRELQVVDALLGRRLCQVSPGWGDAWWVRLTERGRLRIREIDPSDPVS</sequence>
<evidence type="ECO:0000313" key="2">
    <source>
        <dbReference type="Proteomes" id="UP001163223"/>
    </source>
</evidence>
<evidence type="ECO:0000313" key="1">
    <source>
        <dbReference type="EMBL" id="WAJ29602.1"/>
    </source>
</evidence>
<gene>
    <name evidence="1" type="ORF">OXU80_05040</name>
</gene>